<gene>
    <name evidence="7" type="ORF">PPROV_000626800</name>
</gene>
<evidence type="ECO:0000256" key="1">
    <source>
        <dbReference type="ARBA" id="ARBA00010605"/>
    </source>
</evidence>
<dbReference type="EMBL" id="BNJQ01000017">
    <property type="protein sequence ID" value="GHP07526.1"/>
    <property type="molecule type" value="Genomic_DNA"/>
</dbReference>
<keyword evidence="3" id="KW-0687">Ribonucleoprotein</keyword>
<organism evidence="7 8">
    <name type="scientific">Pycnococcus provasolii</name>
    <dbReference type="NCBI Taxonomy" id="41880"/>
    <lineage>
        <taxon>Eukaryota</taxon>
        <taxon>Viridiplantae</taxon>
        <taxon>Chlorophyta</taxon>
        <taxon>Pseudoscourfieldiophyceae</taxon>
        <taxon>Pseudoscourfieldiales</taxon>
        <taxon>Pycnococcaceae</taxon>
        <taxon>Pycnococcus</taxon>
    </lineage>
</organism>
<keyword evidence="8" id="KW-1185">Reference proteome</keyword>
<proteinExistence type="inferred from homology"/>
<comment type="caution">
    <text evidence="7">The sequence shown here is derived from an EMBL/GenBank/DDBJ whole genome shotgun (WGS) entry which is preliminary data.</text>
</comment>
<evidence type="ECO:0000259" key="6">
    <source>
        <dbReference type="Pfam" id="PF01281"/>
    </source>
</evidence>
<dbReference type="InterPro" id="IPR020070">
    <property type="entry name" value="Ribosomal_bL9_N"/>
</dbReference>
<dbReference type="PANTHER" id="PTHR21368">
    <property type="entry name" value="50S RIBOSOMAL PROTEIN L9"/>
    <property type="match status" value="1"/>
</dbReference>
<dbReference type="GO" id="GO:0006412">
    <property type="term" value="P:translation"/>
    <property type="evidence" value="ECO:0007669"/>
    <property type="project" value="InterPro"/>
</dbReference>
<evidence type="ECO:0000313" key="8">
    <source>
        <dbReference type="Proteomes" id="UP000660262"/>
    </source>
</evidence>
<evidence type="ECO:0000256" key="3">
    <source>
        <dbReference type="ARBA" id="ARBA00023274"/>
    </source>
</evidence>
<comment type="similarity">
    <text evidence="1">Belongs to the bacterial ribosomal protein bL9 family.</text>
</comment>
<accession>A0A830HJH2</accession>
<sequence length="116" mass="12264">MLSSVSSVSHGVGGGRGLVRTVANKKVRKDVRVSLTRDIPKLGQKSSVVTVRAGHWRNFLKPQGLATVVTAEMDAALVAEAEAEAKVVAKTEAKEKVMAKVKSGGLQILSLGEEEK</sequence>
<dbReference type="SUPFAM" id="SSF55658">
    <property type="entry name" value="L9 N-domain-like"/>
    <property type="match status" value="1"/>
</dbReference>
<evidence type="ECO:0000256" key="4">
    <source>
        <dbReference type="ARBA" id="ARBA00031047"/>
    </source>
</evidence>
<dbReference type="OrthoDB" id="5555409at2759"/>
<dbReference type="AlphaFoldDB" id="A0A830HJH2"/>
<dbReference type="InterPro" id="IPR009027">
    <property type="entry name" value="Ribosomal_bL9/RNase_H1_N"/>
</dbReference>
<feature type="domain" description="Ribosomal protein L9" evidence="6">
    <location>
        <begin position="32"/>
        <end position="72"/>
    </location>
</feature>
<reference evidence="7" key="1">
    <citation type="submission" date="2020-10" db="EMBL/GenBank/DDBJ databases">
        <title>Unveiling of a novel bifunctional photoreceptor, Dualchrome1, isolated from a cosmopolitan green alga.</title>
        <authorList>
            <person name="Suzuki S."/>
            <person name="Kawachi M."/>
        </authorList>
    </citation>
    <scope>NUCLEOTIDE SEQUENCE</scope>
    <source>
        <strain evidence="7">NIES 2893</strain>
    </source>
</reference>
<dbReference type="GO" id="GO:0005840">
    <property type="term" value="C:ribosome"/>
    <property type="evidence" value="ECO:0007669"/>
    <property type="project" value="UniProtKB-KW"/>
</dbReference>
<keyword evidence="2" id="KW-0689">Ribosomal protein</keyword>
<protein>
    <recommendedName>
        <fullName evidence="5">Large ribosomal subunit protein bL9c</fullName>
    </recommendedName>
    <alternativeName>
        <fullName evidence="4">CL9</fullName>
    </alternativeName>
</protein>
<dbReference type="InterPro" id="IPR000244">
    <property type="entry name" value="Ribosomal_bL9"/>
</dbReference>
<dbReference type="Pfam" id="PF01281">
    <property type="entry name" value="Ribosomal_L9_N"/>
    <property type="match status" value="1"/>
</dbReference>
<dbReference type="Gene3D" id="3.40.5.10">
    <property type="entry name" value="Ribosomal protein L9, N-terminal domain"/>
    <property type="match status" value="1"/>
</dbReference>
<dbReference type="InterPro" id="IPR036935">
    <property type="entry name" value="Ribosomal_bL9_N_sf"/>
</dbReference>
<dbReference type="GO" id="GO:1990904">
    <property type="term" value="C:ribonucleoprotein complex"/>
    <property type="evidence" value="ECO:0007669"/>
    <property type="project" value="UniProtKB-KW"/>
</dbReference>
<evidence type="ECO:0000256" key="5">
    <source>
        <dbReference type="ARBA" id="ARBA00035193"/>
    </source>
</evidence>
<dbReference type="GO" id="GO:0003735">
    <property type="term" value="F:structural constituent of ribosome"/>
    <property type="evidence" value="ECO:0007669"/>
    <property type="project" value="InterPro"/>
</dbReference>
<name>A0A830HJH2_9CHLO</name>
<dbReference type="Proteomes" id="UP000660262">
    <property type="component" value="Unassembled WGS sequence"/>
</dbReference>
<evidence type="ECO:0000313" key="7">
    <source>
        <dbReference type="EMBL" id="GHP07526.1"/>
    </source>
</evidence>
<evidence type="ECO:0000256" key="2">
    <source>
        <dbReference type="ARBA" id="ARBA00022980"/>
    </source>
</evidence>